<dbReference type="Proteomes" id="UP000005025">
    <property type="component" value="Unassembled WGS sequence"/>
</dbReference>
<dbReference type="AlphaFoldDB" id="H1LBT3"/>
<gene>
    <name evidence="1" type="ORF">HMPREF9104_00043</name>
</gene>
<organism evidence="1 2">
    <name type="scientific">Lentilactobacillus kisonensis F0435</name>
    <dbReference type="NCBI Taxonomy" id="797516"/>
    <lineage>
        <taxon>Bacteria</taxon>
        <taxon>Bacillati</taxon>
        <taxon>Bacillota</taxon>
        <taxon>Bacilli</taxon>
        <taxon>Lactobacillales</taxon>
        <taxon>Lactobacillaceae</taxon>
        <taxon>Lentilactobacillus</taxon>
    </lineage>
</organism>
<accession>H1LBT3</accession>
<comment type="caution">
    <text evidence="1">The sequence shown here is derived from an EMBL/GenBank/DDBJ whole genome shotgun (WGS) entry which is preliminary data.</text>
</comment>
<proteinExistence type="predicted"/>
<dbReference type="HOGENOM" id="CLU_3081148_0_0_9"/>
<reference evidence="1 2" key="1">
    <citation type="submission" date="2011-09" db="EMBL/GenBank/DDBJ databases">
        <authorList>
            <person name="Weinstock G."/>
            <person name="Sodergren E."/>
            <person name="Clifton S."/>
            <person name="Fulton L."/>
            <person name="Fulton B."/>
            <person name="Courtney L."/>
            <person name="Fronick C."/>
            <person name="Harrison M."/>
            <person name="Strong C."/>
            <person name="Farmer C."/>
            <person name="Delahaunty K."/>
            <person name="Markovic C."/>
            <person name="Hall O."/>
            <person name="Minx P."/>
            <person name="Tomlinson C."/>
            <person name="Mitreva M."/>
            <person name="Hou S."/>
            <person name="Chen J."/>
            <person name="Wollam A."/>
            <person name="Pepin K.H."/>
            <person name="Johnson M."/>
            <person name="Bhonagiri V."/>
            <person name="Zhang X."/>
            <person name="Suruliraj S."/>
            <person name="Warren W."/>
            <person name="Chinwalla A."/>
            <person name="Mardis E.R."/>
            <person name="Wilson R.K."/>
        </authorList>
    </citation>
    <scope>NUCLEOTIDE SEQUENCE [LARGE SCALE GENOMIC DNA]</scope>
    <source>
        <strain evidence="1 2">F0435</strain>
    </source>
</reference>
<dbReference type="EMBL" id="AGRJ01000007">
    <property type="protein sequence ID" value="EHO54596.1"/>
    <property type="molecule type" value="Genomic_DNA"/>
</dbReference>
<protein>
    <submittedName>
        <fullName evidence="1">Uncharacterized protein</fullName>
    </submittedName>
</protein>
<evidence type="ECO:0000313" key="1">
    <source>
        <dbReference type="EMBL" id="EHO54596.1"/>
    </source>
</evidence>
<evidence type="ECO:0000313" key="2">
    <source>
        <dbReference type="Proteomes" id="UP000005025"/>
    </source>
</evidence>
<sequence>MMAAALAKIPNQKAQCQLTVLLATLSLSFTSNYLIKLFFIPTPLYLTCLRFV</sequence>
<name>H1LBT3_9LACO</name>